<sequence>MNTFFQMKVSGKRAIKSIKTCITIILSLLSFSQCNLGSEGAETNGEVEETGYLMMDGSGYYFIRMDNAGAHSYKETLAARKDVTGFKFEFDVDSMKKIGLHYDTLTDLHKQQRGFPSIYVLKMTSPIKIVYSTDSVVAPYLKNKVSLPITFDKGEFTLVYTGGMKVSKIIPLQKD</sequence>
<dbReference type="Proteomes" id="UP000476411">
    <property type="component" value="Chromosome"/>
</dbReference>
<dbReference type="RefSeq" id="WP_162330078.1">
    <property type="nucleotide sequence ID" value="NZ_CP048113.1"/>
</dbReference>
<keyword evidence="2" id="KW-1185">Reference proteome</keyword>
<name>A0A6B9ZCQ8_9BACT</name>
<gene>
    <name evidence="1" type="ORF">GWR21_01820</name>
</gene>
<evidence type="ECO:0000313" key="1">
    <source>
        <dbReference type="EMBL" id="QHS58373.1"/>
    </source>
</evidence>
<accession>A0A6B9ZCQ8</accession>
<dbReference type="EMBL" id="CP048113">
    <property type="protein sequence ID" value="QHS58373.1"/>
    <property type="molecule type" value="Genomic_DNA"/>
</dbReference>
<proteinExistence type="predicted"/>
<organism evidence="1 2">
    <name type="scientific">Chitinophaga agri</name>
    <dbReference type="NCBI Taxonomy" id="2703787"/>
    <lineage>
        <taxon>Bacteria</taxon>
        <taxon>Pseudomonadati</taxon>
        <taxon>Bacteroidota</taxon>
        <taxon>Chitinophagia</taxon>
        <taxon>Chitinophagales</taxon>
        <taxon>Chitinophagaceae</taxon>
        <taxon>Chitinophaga</taxon>
    </lineage>
</organism>
<reference evidence="1 2" key="1">
    <citation type="submission" date="2020-01" db="EMBL/GenBank/DDBJ databases">
        <title>Complete genome sequence of Chitinophaga sp. H33E-04 isolated from quinoa roots.</title>
        <authorList>
            <person name="Weon H.-Y."/>
            <person name="Lee S.A."/>
        </authorList>
    </citation>
    <scope>NUCLEOTIDE SEQUENCE [LARGE SCALE GENOMIC DNA]</scope>
    <source>
        <strain evidence="1 2">H33E-04</strain>
    </source>
</reference>
<dbReference type="AlphaFoldDB" id="A0A6B9ZCQ8"/>
<evidence type="ECO:0000313" key="2">
    <source>
        <dbReference type="Proteomes" id="UP000476411"/>
    </source>
</evidence>
<protein>
    <submittedName>
        <fullName evidence="1">Uncharacterized protein</fullName>
    </submittedName>
</protein>
<dbReference type="KEGG" id="chih:GWR21_01820"/>